<dbReference type="CDD" id="cd05289">
    <property type="entry name" value="MDR_like_2"/>
    <property type="match status" value="1"/>
</dbReference>
<evidence type="ECO:0000313" key="4">
    <source>
        <dbReference type="EMBL" id="MBB6037228.1"/>
    </source>
</evidence>
<dbReference type="Pfam" id="PF08240">
    <property type="entry name" value="ADH_N"/>
    <property type="match status" value="1"/>
</dbReference>
<dbReference type="EMBL" id="JACHGT010000011">
    <property type="protein sequence ID" value="MBB6037228.1"/>
    <property type="molecule type" value="Genomic_DNA"/>
</dbReference>
<dbReference type="GO" id="GO:0016651">
    <property type="term" value="F:oxidoreductase activity, acting on NAD(P)H"/>
    <property type="evidence" value="ECO:0007669"/>
    <property type="project" value="TreeGrafter"/>
</dbReference>
<organism evidence="4 5">
    <name type="scientific">Phytomonospora endophytica</name>
    <dbReference type="NCBI Taxonomy" id="714109"/>
    <lineage>
        <taxon>Bacteria</taxon>
        <taxon>Bacillati</taxon>
        <taxon>Actinomycetota</taxon>
        <taxon>Actinomycetes</taxon>
        <taxon>Micromonosporales</taxon>
        <taxon>Micromonosporaceae</taxon>
        <taxon>Phytomonospora</taxon>
    </lineage>
</organism>
<dbReference type="Pfam" id="PF13602">
    <property type="entry name" value="ADH_zinc_N_2"/>
    <property type="match status" value="1"/>
</dbReference>
<dbReference type="SUPFAM" id="SSF50129">
    <property type="entry name" value="GroES-like"/>
    <property type="match status" value="1"/>
</dbReference>
<dbReference type="PANTHER" id="PTHR48106">
    <property type="entry name" value="QUINONE OXIDOREDUCTASE PIG3-RELATED"/>
    <property type="match status" value="1"/>
</dbReference>
<dbReference type="InterPro" id="IPR011032">
    <property type="entry name" value="GroES-like_sf"/>
</dbReference>
<gene>
    <name evidence="4" type="ORF">HNR73_005101</name>
</gene>
<evidence type="ECO:0000313" key="5">
    <source>
        <dbReference type="Proteomes" id="UP000548476"/>
    </source>
</evidence>
<keyword evidence="1" id="KW-0521">NADP</keyword>
<protein>
    <submittedName>
        <fullName evidence="4">NADPH:quinone reductase-like Zn-dependent oxidoreductase</fullName>
    </submittedName>
</protein>
<feature type="domain" description="Enoyl reductase (ER)" evidence="3">
    <location>
        <begin position="15"/>
        <end position="314"/>
    </location>
</feature>
<dbReference type="SMART" id="SM00829">
    <property type="entry name" value="PKS_ER"/>
    <property type="match status" value="1"/>
</dbReference>
<evidence type="ECO:0000256" key="2">
    <source>
        <dbReference type="ARBA" id="ARBA00023002"/>
    </source>
</evidence>
<evidence type="ECO:0000256" key="1">
    <source>
        <dbReference type="ARBA" id="ARBA00022857"/>
    </source>
</evidence>
<dbReference type="InterPro" id="IPR020843">
    <property type="entry name" value="ER"/>
</dbReference>
<dbReference type="InterPro" id="IPR013154">
    <property type="entry name" value="ADH-like_N"/>
</dbReference>
<dbReference type="Proteomes" id="UP000548476">
    <property type="component" value="Unassembled WGS sequence"/>
</dbReference>
<accession>A0A841FU12</accession>
<dbReference type="Gene3D" id="3.40.50.720">
    <property type="entry name" value="NAD(P)-binding Rossmann-like Domain"/>
    <property type="match status" value="1"/>
</dbReference>
<dbReference type="Gene3D" id="3.90.180.10">
    <property type="entry name" value="Medium-chain alcohol dehydrogenases, catalytic domain"/>
    <property type="match status" value="1"/>
</dbReference>
<keyword evidence="5" id="KW-1185">Reference proteome</keyword>
<dbReference type="GO" id="GO:0070402">
    <property type="term" value="F:NADPH binding"/>
    <property type="evidence" value="ECO:0007669"/>
    <property type="project" value="TreeGrafter"/>
</dbReference>
<comment type="caution">
    <text evidence="4">The sequence shown here is derived from an EMBL/GenBank/DDBJ whole genome shotgun (WGS) entry which is preliminary data.</text>
</comment>
<dbReference type="AlphaFoldDB" id="A0A841FU12"/>
<dbReference type="RefSeq" id="WP_203687026.1">
    <property type="nucleotide sequence ID" value="NZ_BONT01000109.1"/>
</dbReference>
<keyword evidence="2" id="KW-0560">Oxidoreductase</keyword>
<evidence type="ECO:0000259" key="3">
    <source>
        <dbReference type="SMART" id="SM00829"/>
    </source>
</evidence>
<proteinExistence type="predicted"/>
<name>A0A841FU12_9ACTN</name>
<dbReference type="InterPro" id="IPR036291">
    <property type="entry name" value="NAD(P)-bd_dom_sf"/>
</dbReference>
<reference evidence="4 5" key="1">
    <citation type="submission" date="2020-08" db="EMBL/GenBank/DDBJ databases">
        <title>Genomic Encyclopedia of Type Strains, Phase IV (KMG-IV): sequencing the most valuable type-strain genomes for metagenomic binning, comparative biology and taxonomic classification.</title>
        <authorList>
            <person name="Goeker M."/>
        </authorList>
    </citation>
    <scope>NUCLEOTIDE SEQUENCE [LARGE SCALE GENOMIC DNA]</scope>
    <source>
        <strain evidence="4 5">YIM 65646</strain>
    </source>
</reference>
<dbReference type="SUPFAM" id="SSF51735">
    <property type="entry name" value="NAD(P)-binding Rossmann-fold domains"/>
    <property type="match status" value="1"/>
</dbReference>
<sequence length="316" mass="31846">MGEKTMRAVVLRSYGGPEALEAADVALPEAGDGQVRVRIEAIGVHVVDAVIRRGFMAEREGGAGLEYAGLGHDAAGTVDAIGAGVPGLAVGDRVIGLHSALVKPLGTYAEYAVFDAVELAPVPKGLDAVTAATLPSNGLTALQALRLLDLGEGATLLVTGAAGSLGGFAVQLAAARGIEVIGLASAADEAAVRALGARGFVARDTGIASGVREVAPSGVDGVLDAAMVGQEAVAAAADGGVYVQVTLPGEARPERGVRVVNVWCEADPGDYAELVSMVERGVLTPRVLATYPLAEAAAAHERLDRGGLRGRLVLLP</sequence>